<gene>
    <name evidence="1" type="ORF">WAX74_01435</name>
</gene>
<evidence type="ECO:0000313" key="2">
    <source>
        <dbReference type="Proteomes" id="UP001364890"/>
    </source>
</evidence>
<dbReference type="Proteomes" id="UP001364890">
    <property type="component" value="Unassembled WGS sequence"/>
</dbReference>
<name>A0ABU8EZY2_9BACI</name>
<dbReference type="InterPro" id="IPR012347">
    <property type="entry name" value="Ferritin-like"/>
</dbReference>
<organism evidence="1 2">
    <name type="scientific">Psychrobacillus mangrovi</name>
    <dbReference type="NCBI Taxonomy" id="3117745"/>
    <lineage>
        <taxon>Bacteria</taxon>
        <taxon>Bacillati</taxon>
        <taxon>Bacillota</taxon>
        <taxon>Bacilli</taxon>
        <taxon>Bacillales</taxon>
        <taxon>Bacillaceae</taxon>
        <taxon>Psychrobacillus</taxon>
    </lineage>
</organism>
<proteinExistence type="predicted"/>
<dbReference type="EMBL" id="JBAWSY010000001">
    <property type="protein sequence ID" value="MEI4768316.1"/>
    <property type="molecule type" value="Genomic_DNA"/>
</dbReference>
<accession>A0ABU8EZY2</accession>
<dbReference type="Gene3D" id="1.20.1260.10">
    <property type="match status" value="1"/>
</dbReference>
<reference evidence="1 2" key="1">
    <citation type="submission" date="2024-01" db="EMBL/GenBank/DDBJ databases">
        <title>Seven novel Bacillus-like species.</title>
        <authorList>
            <person name="Liu G."/>
        </authorList>
    </citation>
    <scope>NUCLEOTIDE SEQUENCE [LARGE SCALE GENOMIC DNA]</scope>
    <source>
        <strain evidence="1 2">FJAT-51614</strain>
    </source>
</reference>
<sequence>MATGSYVTTMLPIPSLDNRVFDQARKFEERGYRNVLFKLNNVGDYKDIKYIWKGTNPASGIQLFVKEGSPKQPLLKD</sequence>
<dbReference type="RefSeq" id="WP_336495878.1">
    <property type="nucleotide sequence ID" value="NZ_JBAWSY010000001.1"/>
</dbReference>
<evidence type="ECO:0000313" key="1">
    <source>
        <dbReference type="EMBL" id="MEI4768316.1"/>
    </source>
</evidence>
<comment type="caution">
    <text evidence="1">The sequence shown here is derived from an EMBL/GenBank/DDBJ whole genome shotgun (WGS) entry which is preliminary data.</text>
</comment>
<protein>
    <submittedName>
        <fullName evidence="1">Uncharacterized protein</fullName>
    </submittedName>
</protein>
<keyword evidence="2" id="KW-1185">Reference proteome</keyword>